<proteinExistence type="predicted"/>
<name>A0ABP9W663_9DEIO</name>
<feature type="signal peptide" evidence="2">
    <location>
        <begin position="1"/>
        <end position="19"/>
    </location>
</feature>
<accession>A0ABP9W663</accession>
<evidence type="ECO:0008006" key="5">
    <source>
        <dbReference type="Google" id="ProtNLM"/>
    </source>
</evidence>
<comment type="caution">
    <text evidence="3">The sequence shown here is derived from an EMBL/GenBank/DDBJ whole genome shotgun (WGS) entry which is preliminary data.</text>
</comment>
<dbReference type="EMBL" id="BAABRP010000004">
    <property type="protein sequence ID" value="GAA5512809.1"/>
    <property type="molecule type" value="Genomic_DNA"/>
</dbReference>
<feature type="region of interest" description="Disordered" evidence="1">
    <location>
        <begin position="274"/>
        <end position="303"/>
    </location>
</feature>
<evidence type="ECO:0000256" key="2">
    <source>
        <dbReference type="SAM" id="SignalP"/>
    </source>
</evidence>
<gene>
    <name evidence="3" type="ORF">Dcar01_01533</name>
</gene>
<evidence type="ECO:0000256" key="1">
    <source>
        <dbReference type="SAM" id="MobiDB-lite"/>
    </source>
</evidence>
<protein>
    <recommendedName>
        <fullName evidence="5">Molecular chaperone</fullName>
    </recommendedName>
</protein>
<feature type="compositionally biased region" description="Low complexity" evidence="1">
    <location>
        <begin position="275"/>
        <end position="294"/>
    </location>
</feature>
<dbReference type="Proteomes" id="UP001401887">
    <property type="component" value="Unassembled WGS sequence"/>
</dbReference>
<organism evidence="3 4">
    <name type="scientific">Deinococcus carri</name>
    <dbReference type="NCBI Taxonomy" id="1211323"/>
    <lineage>
        <taxon>Bacteria</taxon>
        <taxon>Thermotogati</taxon>
        <taxon>Deinococcota</taxon>
        <taxon>Deinococci</taxon>
        <taxon>Deinococcales</taxon>
        <taxon>Deinococcaceae</taxon>
        <taxon>Deinococcus</taxon>
    </lineage>
</organism>
<evidence type="ECO:0000313" key="3">
    <source>
        <dbReference type="EMBL" id="GAA5512809.1"/>
    </source>
</evidence>
<reference evidence="3 4" key="1">
    <citation type="submission" date="2024-02" db="EMBL/GenBank/DDBJ databases">
        <title>Deinococcus carri NBRC 110142.</title>
        <authorList>
            <person name="Ichikawa N."/>
            <person name="Katano-Makiyama Y."/>
            <person name="Hidaka K."/>
        </authorList>
    </citation>
    <scope>NUCLEOTIDE SEQUENCE [LARGE SCALE GENOMIC DNA]</scope>
    <source>
        <strain evidence="3 4">NBRC 110142</strain>
    </source>
</reference>
<feature type="chain" id="PRO_5045707939" description="Molecular chaperone" evidence="2">
    <location>
        <begin position="20"/>
        <end position="303"/>
    </location>
</feature>
<keyword evidence="4" id="KW-1185">Reference proteome</keyword>
<keyword evidence="2" id="KW-0732">Signal</keyword>
<dbReference type="RefSeq" id="WP_345463341.1">
    <property type="nucleotide sequence ID" value="NZ_BAABRP010000004.1"/>
</dbReference>
<sequence>MRPLARLLPLLLSLLPATAAAQATVGVDPITKLFSAAPGQAITQVLNIYNPNSTAQKLRIVAYLSDMNIGETGETEFPPVGTVKESSAPWTTFTPSEIELGGLETKQVRYTIQIPPNAAPGTHWAMLMFEAQDPAAVPGKTLASFRLRVAHTMYVNVQPIKAEGSITGIFDAPPKNETDIYQLAVQYANTGNAATGVRGRVELRDARGDLVATLPLELTVALPGRTVLLKSAWAGPVPKGQYSALVILNNGDKNKDILGEHVVTLPFDLKARSQAATPAAAPAATPAPATAPAGTTGGPGGKP</sequence>
<evidence type="ECO:0000313" key="4">
    <source>
        <dbReference type="Proteomes" id="UP001401887"/>
    </source>
</evidence>